<dbReference type="EMBL" id="CP008921">
    <property type="protein sequence ID" value="AIG44213.1"/>
    <property type="molecule type" value="Genomic_DNA"/>
</dbReference>
<keyword evidence="1" id="KW-0378">Hydrolase</keyword>
<dbReference type="Proteomes" id="UP000028185">
    <property type="component" value="Chromosome"/>
</dbReference>
<dbReference type="CDD" id="cd07505">
    <property type="entry name" value="HAD_BPGM-like"/>
    <property type="match status" value="1"/>
</dbReference>
<dbReference type="Gene3D" id="1.10.150.240">
    <property type="entry name" value="Putative phosphatase, domain 2"/>
    <property type="match status" value="1"/>
</dbReference>
<evidence type="ECO:0000313" key="2">
    <source>
        <dbReference type="Proteomes" id="UP000028185"/>
    </source>
</evidence>
<dbReference type="InterPro" id="IPR023214">
    <property type="entry name" value="HAD_sf"/>
</dbReference>
<dbReference type="RefSeq" id="WP_014638572.1">
    <property type="nucleotide sequence ID" value="NZ_ALLE01000005.1"/>
</dbReference>
<dbReference type="InterPro" id="IPR036412">
    <property type="entry name" value="HAD-like_sf"/>
</dbReference>
<dbReference type="NCBIfam" id="TIGR01509">
    <property type="entry name" value="HAD-SF-IA-v3"/>
    <property type="match status" value="1"/>
</dbReference>
<reference evidence="1 2" key="1">
    <citation type="journal article" date="2014" name="Genome Announc.">
        <title>Whole-Genome Sequence of Streptococcus suis Serotype 4 Reference Strain 6407.</title>
        <authorList>
            <person name="Wang K."/>
            <person name="Chen J."/>
            <person name="Yao H."/>
            <person name="Lu C."/>
        </authorList>
    </citation>
    <scope>NUCLEOTIDE SEQUENCE [LARGE SCALE GENOMIC DNA]</scope>
    <source>
        <strain evidence="1">6407</strain>
    </source>
</reference>
<dbReference type="PATRIC" id="fig|1214179.4.peg.1845"/>
<dbReference type="GO" id="GO:0016787">
    <property type="term" value="F:hydrolase activity"/>
    <property type="evidence" value="ECO:0007669"/>
    <property type="project" value="UniProtKB-KW"/>
</dbReference>
<sequence>MVKAIIFDMDGVLFDTETFYFQRRADFLATKGLSVDHLDPSIFVGGRASQIWQRILGDDYDNWDVPALEEEYRVYKEKRPTPYAERIFPEVKAVLERLTIQGIPVVLASNTDRSEIERALLDAGIRSHFSHVFSAMDCEAPKPDPTVYMKAASATGVAKSDILVFEDSAKGIEAAKKAGLTVWAIRDQHYGIDQSKADKLVDNLEEAFDLLRF</sequence>
<dbReference type="PRINTS" id="PR00413">
    <property type="entry name" value="HADHALOGNASE"/>
</dbReference>
<dbReference type="AlphaFoldDB" id="A0A075SK45"/>
<dbReference type="InterPro" id="IPR006439">
    <property type="entry name" value="HAD-SF_hydro_IA"/>
</dbReference>
<protein>
    <submittedName>
        <fullName evidence="1">HAD family hydrolase</fullName>
    </submittedName>
</protein>
<accession>A0A075SK45</accession>
<dbReference type="PANTHER" id="PTHR18901">
    <property type="entry name" value="2-DEOXYGLUCOSE-6-PHOSPHATE PHOSPHATASE 2"/>
    <property type="match status" value="1"/>
</dbReference>
<dbReference type="InterPro" id="IPR023198">
    <property type="entry name" value="PGP-like_dom2"/>
</dbReference>
<gene>
    <name evidence="1" type="ORF">ID09_09310</name>
</gene>
<dbReference type="SFLD" id="SFLDS00003">
    <property type="entry name" value="Haloacid_Dehalogenase"/>
    <property type="match status" value="1"/>
</dbReference>
<name>A0A075SK45_STRSU</name>
<dbReference type="Pfam" id="PF13419">
    <property type="entry name" value="HAD_2"/>
    <property type="match status" value="1"/>
</dbReference>
<dbReference type="Gene3D" id="3.40.50.1000">
    <property type="entry name" value="HAD superfamily/HAD-like"/>
    <property type="match status" value="1"/>
</dbReference>
<dbReference type="SFLD" id="SFLDG01129">
    <property type="entry name" value="C1.5:_HAD__Beta-PGM__Phosphata"/>
    <property type="match status" value="1"/>
</dbReference>
<proteinExistence type="predicted"/>
<dbReference type="InterPro" id="IPR041492">
    <property type="entry name" value="HAD_2"/>
</dbReference>
<organism evidence="1 2">
    <name type="scientific">Streptococcus suis 6407</name>
    <dbReference type="NCBI Taxonomy" id="1214179"/>
    <lineage>
        <taxon>Bacteria</taxon>
        <taxon>Bacillati</taxon>
        <taxon>Bacillota</taxon>
        <taxon>Bacilli</taxon>
        <taxon>Lactobacillales</taxon>
        <taxon>Streptococcaceae</taxon>
        <taxon>Streptococcus</taxon>
    </lineage>
</organism>
<dbReference type="HOGENOM" id="CLU_045011_13_3_9"/>
<evidence type="ECO:0000313" key="1">
    <source>
        <dbReference type="EMBL" id="AIG44213.1"/>
    </source>
</evidence>
<dbReference type="PANTHER" id="PTHR18901:SF38">
    <property type="entry name" value="PSEUDOURIDINE-5'-PHOSPHATASE"/>
    <property type="match status" value="1"/>
</dbReference>
<dbReference type="SFLD" id="SFLDG01135">
    <property type="entry name" value="C1.5.6:_HAD__Beta-PGM__Phospha"/>
    <property type="match status" value="1"/>
</dbReference>
<dbReference type="SUPFAM" id="SSF56784">
    <property type="entry name" value="HAD-like"/>
    <property type="match status" value="1"/>
</dbReference>